<dbReference type="Gene3D" id="3.80.10.10">
    <property type="entry name" value="Ribonuclease Inhibitor"/>
    <property type="match status" value="1"/>
</dbReference>
<evidence type="ECO:0000313" key="4">
    <source>
        <dbReference type="EMBL" id="EEN82416.1"/>
    </source>
</evidence>
<dbReference type="PROSITE" id="PS51257">
    <property type="entry name" value="PROKAR_LIPOPROTEIN"/>
    <property type="match status" value="1"/>
</dbReference>
<dbReference type="Gene3D" id="2.60.40.1080">
    <property type="match status" value="1"/>
</dbReference>
<dbReference type="SUPFAM" id="SSF49373">
    <property type="entry name" value="Invasin/intimin cell-adhesion fragments"/>
    <property type="match status" value="1"/>
</dbReference>
<dbReference type="SMART" id="SM00635">
    <property type="entry name" value="BID_2"/>
    <property type="match status" value="1"/>
</dbReference>
<dbReference type="Pfam" id="PF02368">
    <property type="entry name" value="Big_2"/>
    <property type="match status" value="1"/>
</dbReference>
<comment type="caution">
    <text evidence="4">The sequence shown here is derived from an EMBL/GenBank/DDBJ whole genome shotgun (WGS) entry which is preliminary data.</text>
</comment>
<dbReference type="GeneID" id="93366128"/>
<accession>C3JBD1</accession>
<dbReference type="InterPro" id="IPR003343">
    <property type="entry name" value="Big_2"/>
</dbReference>
<dbReference type="InterPro" id="IPR032675">
    <property type="entry name" value="LRR_dom_sf"/>
</dbReference>
<dbReference type="SUPFAM" id="SSF52058">
    <property type="entry name" value="L domain-like"/>
    <property type="match status" value="1"/>
</dbReference>
<keyword evidence="1" id="KW-0433">Leucine-rich repeat</keyword>
<gene>
    <name evidence="4" type="ORF">POREN0001_1665</name>
</gene>
<protein>
    <submittedName>
        <fullName evidence="4">Leucine Rich Repeat protein</fullName>
    </submittedName>
</protein>
<dbReference type="STRING" id="553175.POREN0001_1665"/>
<evidence type="ECO:0000313" key="5">
    <source>
        <dbReference type="Proteomes" id="UP000004295"/>
    </source>
</evidence>
<dbReference type="Proteomes" id="UP000004295">
    <property type="component" value="Unassembled WGS sequence"/>
</dbReference>
<dbReference type="PANTHER" id="PTHR46652">
    <property type="entry name" value="LEUCINE-RICH REPEAT AND IQ DOMAIN-CONTAINING PROTEIN 1-RELATED"/>
    <property type="match status" value="1"/>
</dbReference>
<keyword evidence="2" id="KW-0677">Repeat</keyword>
<name>C3JBD1_POREA</name>
<dbReference type="InterPro" id="IPR050836">
    <property type="entry name" value="SDS22/Internalin_LRR"/>
</dbReference>
<evidence type="ECO:0000256" key="2">
    <source>
        <dbReference type="ARBA" id="ARBA00022737"/>
    </source>
</evidence>
<keyword evidence="5" id="KW-1185">Reference proteome</keyword>
<dbReference type="InterPro" id="IPR008964">
    <property type="entry name" value="Invasin/intimin_cell_adhesion"/>
</dbReference>
<dbReference type="RefSeq" id="WP_004334237.1">
    <property type="nucleotide sequence ID" value="NZ_ACNN01000026.1"/>
</dbReference>
<dbReference type="AlphaFoldDB" id="C3JBD1"/>
<evidence type="ECO:0000256" key="1">
    <source>
        <dbReference type="ARBA" id="ARBA00022614"/>
    </source>
</evidence>
<proteinExistence type="predicted"/>
<dbReference type="eggNOG" id="COG4886">
    <property type="taxonomic scope" value="Bacteria"/>
</dbReference>
<reference evidence="4 5" key="1">
    <citation type="submission" date="2009-04" db="EMBL/GenBank/DDBJ databases">
        <authorList>
            <person name="Sebastian Y."/>
            <person name="Madupu R."/>
            <person name="Durkin A.S."/>
            <person name="Torralba M."/>
            <person name="Methe B."/>
            <person name="Sutton G.G."/>
            <person name="Strausberg R.L."/>
            <person name="Nelson K.E."/>
        </authorList>
    </citation>
    <scope>NUCLEOTIDE SEQUENCE [LARGE SCALE GENOMIC DNA]</scope>
    <source>
        <strain evidence="5">ATCC 35406 / BCRC 14492 / JCM 8526 / NCTC 13058 / HG 370</strain>
    </source>
</reference>
<dbReference type="EMBL" id="ACNN01000026">
    <property type="protein sequence ID" value="EEN82416.1"/>
    <property type="molecule type" value="Genomic_DNA"/>
</dbReference>
<sequence length="454" mass="51196">MNKIIKSILSIPFALVVLLTSSCLKPEPCNSKFQFEQESITLKIGEQVTLKFSGYISKKTQISWSVEKPNVASVDNGLVRALNAGTTNVYAEATINGIKKTALCTITVAPEGFRFTDPNLPKRILQLHPEIDTNKDGAITPEEALLLTELDLEIKDKAKATAEEKITSVEGIELFTNLTYLNLKNQFIKDATPVEALKKLEKLYITYTEIPSIQVKEMPELRDLRLFGNKNIKEIDVRSNTKLDTLYIQDTQISEIDVTNNKELIDLNVNRTNLTRLILTDLPKLNQVLAVKCQISSVSFKGLPAIKKIYIDNNQLTRVNLKDLPALMHLSVYNNKLQTLELDLPKLMFLHTHENELKSIDLSKLPMLFHLDIDKNPLVKIDLSSNKLIRDLRSEYIPTLEEINLRNGEYNEDAQYEIKEGNTGLKRVLVDSGDEETHLRNLFPAGSGVAILAE</sequence>
<feature type="domain" description="BIG2" evidence="3">
    <location>
        <begin position="29"/>
        <end position="105"/>
    </location>
</feature>
<evidence type="ECO:0000259" key="3">
    <source>
        <dbReference type="SMART" id="SM00635"/>
    </source>
</evidence>
<dbReference type="PANTHER" id="PTHR46652:SF3">
    <property type="entry name" value="LEUCINE-RICH REPEAT-CONTAINING PROTEIN 9"/>
    <property type="match status" value="1"/>
</dbReference>
<organism evidence="4 5">
    <name type="scientific">Porphyromonas endodontalis (strain ATCC 35406 / DSM 24491 / JCM 8526 / CCUG 16442 / BCRC 14492 / NCTC 13058 / HG 370)</name>
    <name type="common">Bacteroides endodontalis</name>
    <dbReference type="NCBI Taxonomy" id="553175"/>
    <lineage>
        <taxon>Bacteria</taxon>
        <taxon>Pseudomonadati</taxon>
        <taxon>Bacteroidota</taxon>
        <taxon>Bacteroidia</taxon>
        <taxon>Bacteroidales</taxon>
        <taxon>Porphyromonadaceae</taxon>
        <taxon>Porphyromonas</taxon>
    </lineage>
</organism>